<keyword evidence="1" id="KW-0175">Coiled coil</keyword>
<evidence type="ECO:0000256" key="1">
    <source>
        <dbReference type="SAM" id="Coils"/>
    </source>
</evidence>
<organism evidence="2 3">
    <name type="scientific">Candidatus Segetimicrobium genomatis</name>
    <dbReference type="NCBI Taxonomy" id="2569760"/>
    <lineage>
        <taxon>Bacteria</taxon>
        <taxon>Bacillati</taxon>
        <taxon>Candidatus Sysuimicrobiota</taxon>
        <taxon>Candidatus Sysuimicrobiia</taxon>
        <taxon>Candidatus Sysuimicrobiales</taxon>
        <taxon>Candidatus Segetimicrobiaceae</taxon>
        <taxon>Candidatus Segetimicrobium</taxon>
    </lineage>
</organism>
<dbReference type="AlphaFoldDB" id="A0A537K050"/>
<sequence>MDPRWKRTVTVMLVGLLLAVPVGLIPHPVAADSPDVQAARAALDAARKAQEQAESDYKALAAHLDAVKRMQLDDMEKVLVKGADQTGAVVKTLLETNRQLIGALDAVLKMQSK</sequence>
<gene>
    <name evidence="2" type="ORF">E6H00_10605</name>
</gene>
<dbReference type="EMBL" id="VBAK01000129">
    <property type="protein sequence ID" value="TMI89155.1"/>
    <property type="molecule type" value="Genomic_DNA"/>
</dbReference>
<name>A0A537K050_9BACT</name>
<reference evidence="2 3" key="1">
    <citation type="journal article" date="2019" name="Nat. Microbiol.">
        <title>Mediterranean grassland soil C-N compound turnover is dependent on rainfall and depth, and is mediated by genomically divergent microorganisms.</title>
        <authorList>
            <person name="Diamond S."/>
            <person name="Andeer P.F."/>
            <person name="Li Z."/>
            <person name="Crits-Christoph A."/>
            <person name="Burstein D."/>
            <person name="Anantharaman K."/>
            <person name="Lane K.R."/>
            <person name="Thomas B.C."/>
            <person name="Pan C."/>
            <person name="Northen T.R."/>
            <person name="Banfield J.F."/>
        </authorList>
    </citation>
    <scope>NUCLEOTIDE SEQUENCE [LARGE SCALE GENOMIC DNA]</scope>
    <source>
        <strain evidence="2">NP_3</strain>
    </source>
</reference>
<protein>
    <submittedName>
        <fullName evidence="2">Uncharacterized protein</fullName>
    </submittedName>
</protein>
<dbReference type="Proteomes" id="UP000318509">
    <property type="component" value="Unassembled WGS sequence"/>
</dbReference>
<accession>A0A537K050</accession>
<proteinExistence type="predicted"/>
<evidence type="ECO:0000313" key="2">
    <source>
        <dbReference type="EMBL" id="TMI89155.1"/>
    </source>
</evidence>
<evidence type="ECO:0000313" key="3">
    <source>
        <dbReference type="Proteomes" id="UP000318509"/>
    </source>
</evidence>
<feature type="coiled-coil region" evidence="1">
    <location>
        <begin position="36"/>
        <end position="63"/>
    </location>
</feature>
<comment type="caution">
    <text evidence="2">The sequence shown here is derived from an EMBL/GenBank/DDBJ whole genome shotgun (WGS) entry which is preliminary data.</text>
</comment>